<dbReference type="OrthoDB" id="5850953at2759"/>
<comment type="caution">
    <text evidence="2">The sequence shown here is derived from an EMBL/GenBank/DDBJ whole genome shotgun (WGS) entry which is preliminary data.</text>
</comment>
<evidence type="ECO:0008006" key="4">
    <source>
        <dbReference type="Google" id="ProtNLM"/>
    </source>
</evidence>
<dbReference type="Proteomes" id="UP000024635">
    <property type="component" value="Unassembled WGS sequence"/>
</dbReference>
<reference evidence="3" key="1">
    <citation type="journal article" date="2015" name="Nat. Genet.">
        <title>The genome and transcriptome of the zoonotic hookworm Ancylostoma ceylanicum identify infection-specific gene families.</title>
        <authorList>
            <person name="Schwarz E.M."/>
            <person name="Hu Y."/>
            <person name="Antoshechkin I."/>
            <person name="Miller M.M."/>
            <person name="Sternberg P.W."/>
            <person name="Aroian R.V."/>
        </authorList>
    </citation>
    <scope>NUCLEOTIDE SEQUENCE</scope>
    <source>
        <strain evidence="3">HY135</strain>
    </source>
</reference>
<sequence>MKLNYGKGSLIATFNFDLITPGMSYGPYAPRLGPYRSEGQRHPSYSDDYRSHGTQAQHDEILSVSSLNCATFAENCKWANTNEEELDWTTLQALPDSERYLPALGTETYPDSAAGALVSNARPGWEGGQLISDPLPCLPSGIRITATAWRSQTAPVPEQPKLQVCSKNVNEVKSPLVNCNQFDISNGVPVTVDVPPPSDPNQPAQVLFYGNNFVFQQGGAIFLQDIFAQGSLECREKTPDSHPVLIEENLQGLDEPPIQEQTPVKKTQDVSKPLKVMEGLSSLEELSELESLQKKPTNTMGFADVSNRESGKDDSLSNVDAVLFPALPTSSHSTPKSAQHILYETCLALSCNPSDLSCKFWRSSGKNRWEIGTPGRATNPLTGVHQAPESAQKFLVAPFMDSHVNKYTLVSESVSIPSTDSVFFCFDEYFATQGLSLAVCTEQMDCFYKKTAVVLGDSIYENKKWNTRCVKLRPGTYEQESVPVGYGTLIPLGVTGTTAKLRNTSIPTSSVEPPGWTRAMSRQGDLVEIGFEPVSPEYFNPLG</sequence>
<dbReference type="EMBL" id="JARK01001478">
    <property type="protein sequence ID" value="EYB97220.1"/>
    <property type="molecule type" value="Genomic_DNA"/>
</dbReference>
<accession>A0A016T3B2</accession>
<evidence type="ECO:0000313" key="3">
    <source>
        <dbReference type="Proteomes" id="UP000024635"/>
    </source>
</evidence>
<name>A0A016T3B2_9BILA</name>
<keyword evidence="3" id="KW-1185">Reference proteome</keyword>
<dbReference type="AlphaFoldDB" id="A0A016T3B2"/>
<gene>
    <name evidence="2" type="primary">Acey_s0142.g2305</name>
    <name evidence="2" type="synonym">Acey-R04B3.3</name>
    <name evidence="2" type="ORF">Y032_0142g2305</name>
</gene>
<protein>
    <recommendedName>
        <fullName evidence="4">MAM domain-containing protein</fullName>
    </recommendedName>
</protein>
<evidence type="ECO:0000256" key="1">
    <source>
        <dbReference type="SAM" id="MobiDB-lite"/>
    </source>
</evidence>
<organism evidence="2 3">
    <name type="scientific">Ancylostoma ceylanicum</name>
    <dbReference type="NCBI Taxonomy" id="53326"/>
    <lineage>
        <taxon>Eukaryota</taxon>
        <taxon>Metazoa</taxon>
        <taxon>Ecdysozoa</taxon>
        <taxon>Nematoda</taxon>
        <taxon>Chromadorea</taxon>
        <taxon>Rhabditida</taxon>
        <taxon>Rhabditina</taxon>
        <taxon>Rhabditomorpha</taxon>
        <taxon>Strongyloidea</taxon>
        <taxon>Ancylostomatidae</taxon>
        <taxon>Ancylostomatinae</taxon>
        <taxon>Ancylostoma</taxon>
    </lineage>
</organism>
<evidence type="ECO:0000313" key="2">
    <source>
        <dbReference type="EMBL" id="EYB97220.1"/>
    </source>
</evidence>
<proteinExistence type="predicted"/>
<feature type="region of interest" description="Disordered" evidence="1">
    <location>
        <begin position="290"/>
        <end position="314"/>
    </location>
</feature>